<feature type="region of interest" description="Disordered" evidence="2">
    <location>
        <begin position="869"/>
        <end position="893"/>
    </location>
</feature>
<organism evidence="3 4">
    <name type="scientific">Hexamita inflata</name>
    <dbReference type="NCBI Taxonomy" id="28002"/>
    <lineage>
        <taxon>Eukaryota</taxon>
        <taxon>Metamonada</taxon>
        <taxon>Diplomonadida</taxon>
        <taxon>Hexamitidae</taxon>
        <taxon>Hexamitinae</taxon>
        <taxon>Hexamita</taxon>
    </lineage>
</organism>
<feature type="region of interest" description="Disordered" evidence="2">
    <location>
        <begin position="1201"/>
        <end position="1221"/>
    </location>
</feature>
<dbReference type="EMBL" id="CAXDID020000031">
    <property type="protein sequence ID" value="CAL5994468.1"/>
    <property type="molecule type" value="Genomic_DNA"/>
</dbReference>
<feature type="compositionally biased region" description="Polar residues" evidence="2">
    <location>
        <begin position="1275"/>
        <end position="1298"/>
    </location>
</feature>
<sequence>MPETIQFQELHSRLTRMANNVMDQLEQNISTRELYVMFEKDLLCNPKVDHLFPKNVLPVFQNTINYTRMQLTSNLLPIIAECINLDLYTQNTSIDQSIYIQLQMVTEQLKLQTEISQNFQKEALDLEKKLAKQLQMTQQQLLERQRYGKIYNMDGRNAYMGQDDPETAQDKLLIQIRQQLNERDTQVHIHELEIKSNHEHINRLLNLVETLKMKALTHEAETQTDVILESRQESRLKSRQLQVENIVRQAYDTEDFKVLEFILQDNASFTPKKYFRKQTEIKEVIKESPRDSQRRNFIFDRQGTKISLDQPKFFDKVNEGQYVEKSTKKTYYLNKDEFYVYKDENNLECYIDALGRMNKIASTWRAIENDDGYLQISDYLYITPTGTTFHLDSYKNPYTPDKLPLTHLFQTSTTYQPISVIDLISSNQIQLNLGTQTEFYENTQFRSILELTRINQNTFVDEKTNQQFQQNDEFVSKNVNGKWFFESNEGKQYLNVKGLYDTNSLFCQMVNDEMIFQDKTGKNWGVDLQQRCLYSRIDDNTKYVVNNLKEAKEELKRKVHAAKTNNADQEQYKKLEELYKAEQMKVLQLKQEQQKQLEINKLQRESMLHQTPTRAINNEKTNNSITDTMDTIKEESEDTFKKTVKESQNRKLVVKEEPKEIIKEPVKEPVKEANQTAKLQMPRKPDNIKKPAQNNAQKDIKDILKPNNNQSKDKSKGNAINFQPEIKNDQQKSVVQEVKKGEAQIKSGKKEPENSEKIKTINKNNSDQKMKKEEKAPVKEKPVVNQFQDPVAEVQKMVSNSDEQNKSNDNSNTKQNHSKTISSEQASKTNSGPQYAITEDQVANDEETKPIQIEDANVQQQRSNIYTKHTNEENEENNSQEENEQEENTQELVTSLSIPKLKLIDNSSESIKFQHSKQRMDPFNNEYSEQNISMQSNSHYSERENNSNALVDELSQQIIEKDHALQMIQEEVVQLKSDLKHTKSKLTNSLASMENLMMTDTKYVSYQSELKQNKLVQYENEQQSATESVGRLSVQSDQQIKLNDEVTLIVDNQQFKVHVTEPKKEFIKSNAVDHVLLSQEIENVNNVTKNTLKLDEINKPLLYKVQKDTDKQQNSDKSQNQQNAQNNQPQQNVDQFNNSVEIESKHNPSENPIQKSQPQLDLSQIKPDSVVKTAIFIGQPHLQQPKHTFDSSKVTLDLPTKYVAPQNPLPPKNPQKAPETKYSEPLTLTELELEVQPEPIQHPFQNQEPLKNNSTVQPLPEKPVNKQEKRPEAQIVTQNKSSLPNLSSQHEQQQIPQPVNNPSQQNIINDQNNQNEEERASVYEQKTPKTKEQGVQVNFNIQFYMNELENNNQVKKNQFDNRDLEVKQLVNLSHSEQNVKPGIYKNTNVTEQKLYQEIGYKTKPQETKQVENKNQLNTTPEQRVLLQGHFPKTSIFKGTIEIDVKQSVQLPDKEEKPQKEINYSSQLNNSAYKNNVELKFSDQQPVTMKKINQLLKRSNMSPQVQTFNLQNNYVNEDPNILITEQQNPIQVVELCMSMIYSLQYYPPREKFSEYTQTAPLKLSYYQKVLKCSLFSQQKITEEPYMMSFRSSSKQKIEIPLDFGPVYANNDGLMCFKDGGGDSWVVLKNECVVEIEGRYFKYVKGGQIALNRDEIEALKLFQQQNYNEVQTFNQNLMDVSATSINIAGENYSRSIGVQCAEYMKETEQMKYPMFGKGSGQMMTSPLVSSGIRQSPTLFVMKKIKTLTEIKEKMDIMQPLGSVIGLTVEKKSK</sequence>
<name>A0ABP1HKU4_9EUKA</name>
<feature type="compositionally biased region" description="Basic and acidic residues" evidence="2">
    <location>
        <begin position="737"/>
        <end position="759"/>
    </location>
</feature>
<protein>
    <submittedName>
        <fullName evidence="3">Putative</fullName>
    </submittedName>
</protein>
<keyword evidence="1" id="KW-0175">Coiled coil</keyword>
<evidence type="ECO:0000313" key="4">
    <source>
        <dbReference type="Proteomes" id="UP001642409"/>
    </source>
</evidence>
<feature type="compositionally biased region" description="Acidic residues" evidence="2">
    <location>
        <begin position="873"/>
        <end position="889"/>
    </location>
</feature>
<feature type="region of interest" description="Disordered" evidence="2">
    <location>
        <begin position="1107"/>
        <end position="1133"/>
    </location>
</feature>
<reference evidence="3 4" key="1">
    <citation type="submission" date="2024-07" db="EMBL/GenBank/DDBJ databases">
        <authorList>
            <person name="Akdeniz Z."/>
        </authorList>
    </citation>
    <scope>NUCLEOTIDE SEQUENCE [LARGE SCALE GENOMIC DNA]</scope>
</reference>
<dbReference type="Proteomes" id="UP001642409">
    <property type="component" value="Unassembled WGS sequence"/>
</dbReference>
<accession>A0ABP1HKU4</accession>
<proteinExistence type="predicted"/>
<feature type="compositionally biased region" description="Basic and acidic residues" evidence="2">
    <location>
        <begin position="1316"/>
        <end position="1331"/>
    </location>
</feature>
<feature type="compositionally biased region" description="Basic and acidic residues" evidence="2">
    <location>
        <begin position="766"/>
        <end position="782"/>
    </location>
</feature>
<feature type="region of interest" description="Disordered" evidence="2">
    <location>
        <begin position="1243"/>
        <end position="1331"/>
    </location>
</feature>
<evidence type="ECO:0000256" key="1">
    <source>
        <dbReference type="SAM" id="Coils"/>
    </source>
</evidence>
<feature type="coiled-coil region" evidence="1">
    <location>
        <begin position="545"/>
        <end position="592"/>
    </location>
</feature>
<feature type="region of interest" description="Disordered" evidence="2">
    <location>
        <begin position="665"/>
        <end position="834"/>
    </location>
</feature>
<keyword evidence="4" id="KW-1185">Reference proteome</keyword>
<feature type="compositionally biased region" description="Low complexity" evidence="2">
    <location>
        <begin position="1115"/>
        <end position="1133"/>
    </location>
</feature>
<feature type="compositionally biased region" description="Low complexity" evidence="2">
    <location>
        <begin position="1300"/>
        <end position="1314"/>
    </location>
</feature>
<feature type="coiled-coil region" evidence="1">
    <location>
        <begin position="951"/>
        <end position="985"/>
    </location>
</feature>
<feature type="compositionally biased region" description="Polar residues" evidence="2">
    <location>
        <begin position="1243"/>
        <end position="1257"/>
    </location>
</feature>
<comment type="caution">
    <text evidence="3">The sequence shown here is derived from an EMBL/GenBank/DDBJ whole genome shotgun (WGS) entry which is preliminary data.</text>
</comment>
<feature type="compositionally biased region" description="Basic and acidic residues" evidence="2">
    <location>
        <begin position="1263"/>
        <end position="1272"/>
    </location>
</feature>
<gene>
    <name evidence="3" type="ORF">HINF_LOCUS13570</name>
</gene>
<evidence type="ECO:0000256" key="2">
    <source>
        <dbReference type="SAM" id="MobiDB-lite"/>
    </source>
</evidence>
<feature type="compositionally biased region" description="Polar residues" evidence="2">
    <location>
        <begin position="797"/>
        <end position="833"/>
    </location>
</feature>
<evidence type="ECO:0000313" key="3">
    <source>
        <dbReference type="EMBL" id="CAL5994468.1"/>
    </source>
</evidence>